<reference evidence="6 7" key="1">
    <citation type="submission" date="2019-03" db="EMBL/GenBank/DDBJ databases">
        <title>Jiella endophytica sp. nov., a novel endophytic bacterium isolated from root of Ficus microcarpa Linn. f.</title>
        <authorList>
            <person name="Tuo L."/>
        </authorList>
    </citation>
    <scope>NUCLEOTIDE SEQUENCE [LARGE SCALE GENOMIC DNA]</scope>
    <source>
        <strain evidence="6 7">CBS5Q-3</strain>
    </source>
</reference>
<dbReference type="Gene3D" id="1.10.10.60">
    <property type="entry name" value="Homeodomain-like"/>
    <property type="match status" value="1"/>
</dbReference>
<evidence type="ECO:0000256" key="1">
    <source>
        <dbReference type="ARBA" id="ARBA00023015"/>
    </source>
</evidence>
<dbReference type="EMBL" id="SOZD01000005">
    <property type="protein sequence ID" value="TFF20469.1"/>
    <property type="molecule type" value="Genomic_DNA"/>
</dbReference>
<name>A0A4Y8REQ0_9HYPH</name>
<sequence>MLALPISIVMSLGLAYLLARLLVARRIAMPMAALLLACIIQGFVNALAQYYGVRAFLFAQPVTACCIPPLAFLALKAAQDRGEVHAAQLVHLLAPAFMGFCLWTAREVIDAAVVVIFAGYGAAMLLALRAGADALPEARLNAGDWPPLIWRAIAVILIVSALSDLAIALAMMAGAGWLKIWIVSFGSSGMLLLIGVLAATRSIAEPAADADVAGASQAAVADGEDAAASERDAAILDDVDRLLVGQKLYRDGDLTLSRLARRLGLPAKRVSEAINRQTGENVSRYVNGFRIRDACAALDAGRSVTEAMLASGFVTKSNFNREFRRVTGRAPTAWADGRGPKALADGSRAVALRVRLSAAPAGAAPPQD</sequence>
<protein>
    <submittedName>
        <fullName evidence="6">AraC family transcriptional regulator</fullName>
    </submittedName>
</protein>
<keyword evidence="4" id="KW-0812">Transmembrane</keyword>
<keyword evidence="7" id="KW-1185">Reference proteome</keyword>
<organism evidence="6 7">
    <name type="scientific">Jiella endophytica</name>
    <dbReference type="NCBI Taxonomy" id="2558362"/>
    <lineage>
        <taxon>Bacteria</taxon>
        <taxon>Pseudomonadati</taxon>
        <taxon>Pseudomonadota</taxon>
        <taxon>Alphaproteobacteria</taxon>
        <taxon>Hyphomicrobiales</taxon>
        <taxon>Aurantimonadaceae</taxon>
        <taxon>Jiella</taxon>
    </lineage>
</organism>
<dbReference type="Pfam" id="PF12833">
    <property type="entry name" value="HTH_18"/>
    <property type="match status" value="1"/>
</dbReference>
<keyword evidence="4" id="KW-0472">Membrane</keyword>
<dbReference type="PANTHER" id="PTHR43280">
    <property type="entry name" value="ARAC-FAMILY TRANSCRIPTIONAL REGULATOR"/>
    <property type="match status" value="1"/>
</dbReference>
<accession>A0A4Y8REQ0</accession>
<keyword evidence="4" id="KW-1133">Transmembrane helix</keyword>
<feature type="transmembrane region" description="Helical" evidence="4">
    <location>
        <begin position="6"/>
        <end position="24"/>
    </location>
</feature>
<feature type="transmembrane region" description="Helical" evidence="4">
    <location>
        <begin position="87"/>
        <end position="105"/>
    </location>
</feature>
<evidence type="ECO:0000256" key="4">
    <source>
        <dbReference type="SAM" id="Phobius"/>
    </source>
</evidence>
<dbReference type="InterPro" id="IPR009057">
    <property type="entry name" value="Homeodomain-like_sf"/>
</dbReference>
<dbReference type="SMART" id="SM00342">
    <property type="entry name" value="HTH_ARAC"/>
    <property type="match status" value="1"/>
</dbReference>
<dbReference type="Proteomes" id="UP000298179">
    <property type="component" value="Unassembled WGS sequence"/>
</dbReference>
<keyword evidence="2" id="KW-0238">DNA-binding</keyword>
<feature type="transmembrane region" description="Helical" evidence="4">
    <location>
        <begin position="111"/>
        <end position="128"/>
    </location>
</feature>
<evidence type="ECO:0000256" key="3">
    <source>
        <dbReference type="ARBA" id="ARBA00023163"/>
    </source>
</evidence>
<evidence type="ECO:0000259" key="5">
    <source>
        <dbReference type="PROSITE" id="PS01124"/>
    </source>
</evidence>
<dbReference type="PANTHER" id="PTHR43280:SF29">
    <property type="entry name" value="ARAC-FAMILY TRANSCRIPTIONAL REGULATOR"/>
    <property type="match status" value="1"/>
</dbReference>
<proteinExistence type="predicted"/>
<evidence type="ECO:0000313" key="6">
    <source>
        <dbReference type="EMBL" id="TFF20469.1"/>
    </source>
</evidence>
<feature type="transmembrane region" description="Helical" evidence="4">
    <location>
        <begin position="31"/>
        <end position="51"/>
    </location>
</feature>
<dbReference type="RefSeq" id="WP_134763118.1">
    <property type="nucleotide sequence ID" value="NZ_SOZD01000005.1"/>
</dbReference>
<feature type="transmembrane region" description="Helical" evidence="4">
    <location>
        <begin position="180"/>
        <end position="199"/>
    </location>
</feature>
<keyword evidence="1" id="KW-0805">Transcription regulation</keyword>
<dbReference type="OrthoDB" id="345413at2"/>
<evidence type="ECO:0000313" key="7">
    <source>
        <dbReference type="Proteomes" id="UP000298179"/>
    </source>
</evidence>
<feature type="domain" description="HTH araC/xylS-type" evidence="5">
    <location>
        <begin position="238"/>
        <end position="337"/>
    </location>
</feature>
<dbReference type="GO" id="GO:0003700">
    <property type="term" value="F:DNA-binding transcription factor activity"/>
    <property type="evidence" value="ECO:0007669"/>
    <property type="project" value="InterPro"/>
</dbReference>
<evidence type="ECO:0000256" key="2">
    <source>
        <dbReference type="ARBA" id="ARBA00023125"/>
    </source>
</evidence>
<dbReference type="GO" id="GO:0043565">
    <property type="term" value="F:sequence-specific DNA binding"/>
    <property type="evidence" value="ECO:0007669"/>
    <property type="project" value="InterPro"/>
</dbReference>
<dbReference type="PROSITE" id="PS01124">
    <property type="entry name" value="HTH_ARAC_FAMILY_2"/>
    <property type="match status" value="1"/>
</dbReference>
<dbReference type="AlphaFoldDB" id="A0A4Y8REQ0"/>
<dbReference type="SUPFAM" id="SSF46689">
    <property type="entry name" value="Homeodomain-like"/>
    <property type="match status" value="1"/>
</dbReference>
<feature type="transmembrane region" description="Helical" evidence="4">
    <location>
        <begin position="148"/>
        <end position="174"/>
    </location>
</feature>
<dbReference type="InterPro" id="IPR018060">
    <property type="entry name" value="HTH_AraC"/>
</dbReference>
<keyword evidence="3" id="KW-0804">Transcription</keyword>
<comment type="caution">
    <text evidence="6">The sequence shown here is derived from an EMBL/GenBank/DDBJ whole genome shotgun (WGS) entry which is preliminary data.</text>
</comment>
<gene>
    <name evidence="6" type="ORF">E3C22_16300</name>
</gene>